<evidence type="ECO:0000259" key="3">
    <source>
        <dbReference type="PROSITE" id="PS50879"/>
    </source>
</evidence>
<feature type="region of interest" description="Disordered" evidence="2">
    <location>
        <begin position="989"/>
        <end position="1018"/>
    </location>
</feature>
<feature type="coiled-coil region" evidence="1">
    <location>
        <begin position="224"/>
        <end position="251"/>
    </location>
</feature>
<keyword evidence="5" id="KW-1185">Reference proteome</keyword>
<protein>
    <recommendedName>
        <fullName evidence="3">RNase H type-1 domain-containing protein</fullName>
    </recommendedName>
</protein>
<accession>A0A1Q9F5E9</accession>
<gene>
    <name evidence="4" type="ORF">AK812_SmicGene878</name>
</gene>
<dbReference type="SUPFAM" id="SSF53098">
    <property type="entry name" value="Ribonuclease H-like"/>
    <property type="match status" value="1"/>
</dbReference>
<organism evidence="4 5">
    <name type="scientific">Symbiodinium microadriaticum</name>
    <name type="common">Dinoflagellate</name>
    <name type="synonym">Zooxanthella microadriatica</name>
    <dbReference type="NCBI Taxonomy" id="2951"/>
    <lineage>
        <taxon>Eukaryota</taxon>
        <taxon>Sar</taxon>
        <taxon>Alveolata</taxon>
        <taxon>Dinophyceae</taxon>
        <taxon>Suessiales</taxon>
        <taxon>Symbiodiniaceae</taxon>
        <taxon>Symbiodinium</taxon>
    </lineage>
</organism>
<feature type="region of interest" description="Disordered" evidence="2">
    <location>
        <begin position="3199"/>
        <end position="3220"/>
    </location>
</feature>
<feature type="compositionally biased region" description="Pro residues" evidence="2">
    <location>
        <begin position="129"/>
        <end position="138"/>
    </location>
</feature>
<dbReference type="Proteomes" id="UP000186817">
    <property type="component" value="Unassembled WGS sequence"/>
</dbReference>
<feature type="region of interest" description="Disordered" evidence="2">
    <location>
        <begin position="54"/>
        <end position="152"/>
    </location>
</feature>
<dbReference type="GO" id="GO:0004523">
    <property type="term" value="F:RNA-DNA hybrid ribonuclease activity"/>
    <property type="evidence" value="ECO:0007669"/>
    <property type="project" value="InterPro"/>
</dbReference>
<feature type="compositionally biased region" description="Polar residues" evidence="2">
    <location>
        <begin position="1008"/>
        <end position="1017"/>
    </location>
</feature>
<dbReference type="GO" id="GO:0003676">
    <property type="term" value="F:nucleic acid binding"/>
    <property type="evidence" value="ECO:0007669"/>
    <property type="project" value="InterPro"/>
</dbReference>
<dbReference type="Gene3D" id="3.30.420.10">
    <property type="entry name" value="Ribonuclease H-like superfamily/Ribonuclease H"/>
    <property type="match status" value="1"/>
</dbReference>
<dbReference type="Gene3D" id="3.60.10.10">
    <property type="entry name" value="Endonuclease/exonuclease/phosphatase"/>
    <property type="match status" value="1"/>
</dbReference>
<feature type="compositionally biased region" description="Basic and acidic residues" evidence="2">
    <location>
        <begin position="330"/>
        <end position="352"/>
    </location>
</feature>
<evidence type="ECO:0000256" key="2">
    <source>
        <dbReference type="SAM" id="MobiDB-lite"/>
    </source>
</evidence>
<feature type="compositionally biased region" description="Basic residues" evidence="2">
    <location>
        <begin position="82"/>
        <end position="96"/>
    </location>
</feature>
<comment type="caution">
    <text evidence="4">The sequence shown here is derived from an EMBL/GenBank/DDBJ whole genome shotgun (WGS) entry which is preliminary data.</text>
</comment>
<dbReference type="OrthoDB" id="10286969at2759"/>
<dbReference type="InterPro" id="IPR036691">
    <property type="entry name" value="Endo/exonu/phosph_ase_sf"/>
</dbReference>
<feature type="compositionally biased region" description="Low complexity" evidence="2">
    <location>
        <begin position="103"/>
        <end position="118"/>
    </location>
</feature>
<feature type="region of interest" description="Disordered" evidence="2">
    <location>
        <begin position="729"/>
        <end position="760"/>
    </location>
</feature>
<sequence length="3231" mass="350525">MGRLLPAFGTISGGAERALGRGGSQDIILPAPSQATAEYCPKCGMHWSRTTHAPVAQPSYSGPKGDWWRAPSPRRRGDGGKGKTKAKPHSPRRRGKGQGGKNEAAPPTASAAAPTTEAMRPASLMAQVPAPPAAPKPSVPTQSTTENSEKLPQSVLDIMAALSSSKEELPPGVRTMLEAHLETDHQHTTKQLHKLVAQQSRAHKELSSLRKSRAIFVQEWTAYLGQLTQLLEKQMKQKATAMEEMAKSEESWQEQLATATKAIRQQTATAQVVQDSSEEDEDAMDAEVDADATMEASRQAAVDHSLRQEAVLLTALQSAAQASEVQAQQYRERTPRRQRRGKESEVKEEPKDNAGGPVKCLPDLTGPITAHSAAYTTVLEETTYVSRWLAPLLALCLQFEVSATPVPGLHHNIYEFPDPRAEEWALDHEDDWNWGDVEELPPDMVGNRAGFREHVTLAGVSSVLAADVSVASYPCHAGQIPRHPDGCSIPRTAPKRSCLTSCPALYRLRPSGVRFEALSCPASAVTWGRQFGWLPALPRLAALFAELEEDARPVSSCRLSFAQSQSVPPVASTTSSAQPSKLPFEALSQSVPPVASTTTAHFAFEPPFGVMQSPAPFGVCKTVPSSRSRPPFPTLLQSVPPVACTTQPGQSQQQLVQAQSQSVPPVASTTSPHLVLSPPCSSLVLPTSAGTGTTVPSCWPNPSAPPLLQSVPPVASTTQPDQPHLKLNRTQSQSVPPVARTTVSPQSTHQPLRTQSQSVPPVACTTTVPILRNVPSGLPMQAEAHAMAATPLVDRNNQAAAVPSARWETDDNLLVRTATKAAATTDRCLYTVFEHRLDHLSRGALASWNLQDYTADSLTVVPYPVRSALILRQQVPGLPTPQLVLTDATEPSTSRALPVDLRQMNGLVHTVTFPEGGDIALVWNLLATKGVDPDGQFRDFWGSGRCSFATSEGITLAAGTCLPSTIEWVALVAQAPLLLPEIAYDGGPPRTLRVPRRPATHPYERPTGSETGQTGSQVRPLWPTEVARILAQHVEVLPPRLAGSLLHLDLRQIVELEAPAFDPDTQRGLYSIFEVGERLRSRASFSEWTLADFIADAVSGARRTPRSVQVLTRPIHGHPTPQLVLTPRNTEAGHYALICDWRSRGQGVVTIACPPVVTSADFDALVTRFDPRPGPAFAHAADIVMVQDAFDRQLEQPLQPVFQHEWLVPVLDPTACTQTTTSTVTAKLPTGVEQADSAGVQMQGPFEPATAAASDDGFLLHDAVCRPPDLCQHALMHRPLAETCVFPSLGASSSEAPHEFTVIAWDRPVTTLPATTQWTPAHFLQAAFSWLGHPPRGAHLLTHSIAGLPSPQIVLTDHDVPASATVVPLDLQPWGGGVLPLAFVAGTPVDQALAGLPELEEILSTHALHHDLFLQDSRGGVFHSVPPDLDDAQWFRVCSSQLAGTWRCHISPYTSTTTTTTGMQADRPRVRFVLTGGASSLQLPLVAVHEADPVEAVAALLFAMAGSGRLHEGAAVTLGASWPPANRGERIVPLVVSYPGDSSRQVILFDPSYDGSQLYAMGVQTGLHAEDLMSNNYRQCGLTLWINGVHMSAVIRPLRTGDYVQLLPDRHITAPTAEHPETLLATINRLRAFSAPLPVPRFSLSSARSSDEGERTRSRAALIQAMDLATRARVEMMGLPAQVSQAVVILEPGRAPHHLHLPLRLTPTLDEAEELVRETGIVPSALGRPLTDFRCDKAMCWPFQHTLRLCHRPQGARPLLPMTLALAKVVSLLDALPTSPCSQGPAIQLGVTADMFAHVFGAYGFSSLEPDWKTIDGLPQHVAAFLTGLPLWRADCTPTAIQVYVDGSFFQGNGDRASQAGWALCILGEVDHIWHWMGFVSAHVPPQGNGFSVQTPIDSAFEMELAAVTFALAYCVNFAVPAMIGHDNAAAGDIAFGCALDARHLPASQACLSMQHLMRCWGQRISKLHIRSHTGHPLNDFVDAAAKQAALGGASHEPPLSLADAQQQDVLPWLWMACGLHPAIPAASETGLVVDPNVHTKDSGHDEGLAQHLRHRQATPKSVHFDFKIATYNALSLVSLVNREGVDLQLHDLGIALAGIQETRQSIAPRTGTVHYHVLASQAQDGQLGCQLWLHRDKPVARGKGQTYTWDPNGFSIVSAGPRHLLATARAGGQSFALLTAHAPTSVASEAERQTWWRHLSSLMRRIPPRHTPIVLLDANARFEWRLEAPAAEAALNSNAQHLAAYAQLFSMKTSSNMLSTGARVVSYHGPQQQPACLDYLLVPQQLGPGFTLIGTAQHFQGCAEHDHFPVTARLTWVCGSATNTPSKGLDTAAMRTPEGKARIQHIMACAPTVDWELDVDQHLAILNQHFRTELVSAFPRPARKPRSGIISQATWTRVQDRRDLKRLQHQLKQVHLHHVIGEVFAAWRGQPKDPMQAHMRRLNLTAIALQQRRCSALIKISARNDAAEASRTALAEARAAGPEALYTAFRNIIRAGRRFKEPKLAPVIVSKADGLPVADSFKALGDHFAKAERAQLTAAEDLKAAPRGPCDIQMPASKHLSIPALAQGFSALKVRKAAGPSGLPAELYRADPVGAAALHAPIVYKAQLRGSLPTLWTGGLAHAIPKPQKHPSQLDAWRSILLCEPAIKAIGTALRTPLLQALESLRTPGQGGSRPKAPLQVPMATARGFMNFLKDSGACGALIFVDGRNAFYATVRERLLGRDFHHPADYLAELADAVYDCPRDRLQFLADAIGPGLLSTAGVDPAVRSLLAASLTGTWFATGDADLHFYKTRTGTSPGSPLADVQFQVLFAEALGHIEETMQIAGRAAQLTLQDGTSAPVPSPTWMDDLAVPVQAQTPPLVLKAVSELMTCIARELQRMGIDINLGAGKSEVVPIFQGPRSRIFRKEHLCATEARVEFVQGDGNSASIGLVPDYVHLGSVISASGTDAADIQRRLQLARDMLCPMLRLLKNKHLAIPERVDLLLAMPIARFRHGAGLWVLRSQQERKKYEVGYAELLRRAFRKITGLSSRHLTDLEICELLAVATAQETRDADLVRHLGWLLQDSSASLRVMWTSQGPWIQEARQALSRVARTTAASEQQLWEAIVEHPDLAGRWARSFLRRIRKRRQGAQAEKLDELRALRDAQSKQWLRCASSLRAVRLLPDFGAYAFLASPGNLRRRANNRWLEDVGWTRYTCSQEDAEESAEEDEEEEEAETETEVVACLAHGEW</sequence>
<evidence type="ECO:0000313" key="4">
    <source>
        <dbReference type="EMBL" id="OLQ14900.1"/>
    </source>
</evidence>
<evidence type="ECO:0000313" key="5">
    <source>
        <dbReference type="Proteomes" id="UP000186817"/>
    </source>
</evidence>
<dbReference type="InterPro" id="IPR012337">
    <property type="entry name" value="RNaseH-like_sf"/>
</dbReference>
<feature type="region of interest" description="Disordered" evidence="2">
    <location>
        <begin position="323"/>
        <end position="359"/>
    </location>
</feature>
<proteinExistence type="predicted"/>
<evidence type="ECO:0000256" key="1">
    <source>
        <dbReference type="SAM" id="Coils"/>
    </source>
</evidence>
<dbReference type="InterPro" id="IPR036397">
    <property type="entry name" value="RNaseH_sf"/>
</dbReference>
<feature type="domain" description="RNase H type-1" evidence="3">
    <location>
        <begin position="1837"/>
        <end position="1991"/>
    </location>
</feature>
<dbReference type="EMBL" id="LSRX01000009">
    <property type="protein sequence ID" value="OLQ14900.1"/>
    <property type="molecule type" value="Genomic_DNA"/>
</dbReference>
<dbReference type="PROSITE" id="PS50879">
    <property type="entry name" value="RNASE_H_1"/>
    <property type="match status" value="1"/>
</dbReference>
<keyword evidence="1" id="KW-0175">Coiled coil</keyword>
<reference evidence="4 5" key="1">
    <citation type="submission" date="2016-02" db="EMBL/GenBank/DDBJ databases">
        <title>Genome analysis of coral dinoflagellate symbionts highlights evolutionary adaptations to a symbiotic lifestyle.</title>
        <authorList>
            <person name="Aranda M."/>
            <person name="Li Y."/>
            <person name="Liew Y.J."/>
            <person name="Baumgarten S."/>
            <person name="Simakov O."/>
            <person name="Wilson M."/>
            <person name="Piel J."/>
            <person name="Ashoor H."/>
            <person name="Bougouffa S."/>
            <person name="Bajic V.B."/>
            <person name="Ryu T."/>
            <person name="Ravasi T."/>
            <person name="Bayer T."/>
            <person name="Micklem G."/>
            <person name="Kim H."/>
            <person name="Bhak J."/>
            <person name="Lajeunesse T.C."/>
            <person name="Voolstra C.R."/>
        </authorList>
    </citation>
    <scope>NUCLEOTIDE SEQUENCE [LARGE SCALE GENOMIC DNA]</scope>
    <source>
        <strain evidence="4 5">CCMP2467</strain>
    </source>
</reference>
<dbReference type="InterPro" id="IPR002156">
    <property type="entry name" value="RNaseH_domain"/>
</dbReference>
<feature type="compositionally biased region" description="Acidic residues" evidence="2">
    <location>
        <begin position="3201"/>
        <end position="3220"/>
    </location>
</feature>
<dbReference type="SUPFAM" id="SSF56219">
    <property type="entry name" value="DNase I-like"/>
    <property type="match status" value="1"/>
</dbReference>
<name>A0A1Q9F5E9_SYMMI</name>